<accession>A0AAE0EVR5</accession>
<evidence type="ECO:0000313" key="2">
    <source>
        <dbReference type="EMBL" id="KAK3240685.1"/>
    </source>
</evidence>
<organism evidence="2 3">
    <name type="scientific">Cymbomonas tetramitiformis</name>
    <dbReference type="NCBI Taxonomy" id="36881"/>
    <lineage>
        <taxon>Eukaryota</taxon>
        <taxon>Viridiplantae</taxon>
        <taxon>Chlorophyta</taxon>
        <taxon>Pyramimonadophyceae</taxon>
        <taxon>Pyramimonadales</taxon>
        <taxon>Pyramimonadaceae</taxon>
        <taxon>Cymbomonas</taxon>
    </lineage>
</organism>
<dbReference type="EMBL" id="LGRX02033575">
    <property type="protein sequence ID" value="KAK3240685.1"/>
    <property type="molecule type" value="Genomic_DNA"/>
</dbReference>
<reference evidence="2 3" key="1">
    <citation type="journal article" date="2015" name="Genome Biol. Evol.">
        <title>Comparative Genomics of a Bacterivorous Green Alga Reveals Evolutionary Causalities and Consequences of Phago-Mixotrophic Mode of Nutrition.</title>
        <authorList>
            <person name="Burns J.A."/>
            <person name="Paasch A."/>
            <person name="Narechania A."/>
            <person name="Kim E."/>
        </authorList>
    </citation>
    <scope>NUCLEOTIDE SEQUENCE [LARGE SCALE GENOMIC DNA]</scope>
    <source>
        <strain evidence="2 3">PLY_AMNH</strain>
    </source>
</reference>
<evidence type="ECO:0000313" key="3">
    <source>
        <dbReference type="Proteomes" id="UP001190700"/>
    </source>
</evidence>
<sequence length="215" mass="24217">NKQTFNQYMSTKSGSGKSPRRHGPHNLDTPSQQRRMDVGQEDMGVLLLWEGETSPEDSKNRGAFLPRQRVVIDTWQRRQWYAEENSLSPDDARCSRSGHSAVIPQHQALVRRTSSKILDSLELNINRYYKSNPGPDKHVFTGFEYVGVDHENIENLEAFSNIKLLDIFDTKNASVLNDANFIDAPPTTGSMSDVAFIFSLRYVATSAHSSFLPVG</sequence>
<keyword evidence="3" id="KW-1185">Reference proteome</keyword>
<feature type="compositionally biased region" description="Polar residues" evidence="1">
    <location>
        <begin position="1"/>
        <end position="16"/>
    </location>
</feature>
<name>A0AAE0EVR5_9CHLO</name>
<dbReference type="Proteomes" id="UP001190700">
    <property type="component" value="Unassembled WGS sequence"/>
</dbReference>
<evidence type="ECO:0000256" key="1">
    <source>
        <dbReference type="SAM" id="MobiDB-lite"/>
    </source>
</evidence>
<protein>
    <submittedName>
        <fullName evidence="2">Uncharacterized protein</fullName>
    </submittedName>
</protein>
<gene>
    <name evidence="2" type="ORF">CYMTET_49487</name>
</gene>
<feature type="region of interest" description="Disordered" evidence="1">
    <location>
        <begin position="1"/>
        <end position="37"/>
    </location>
</feature>
<comment type="caution">
    <text evidence="2">The sequence shown here is derived from an EMBL/GenBank/DDBJ whole genome shotgun (WGS) entry which is preliminary data.</text>
</comment>
<proteinExistence type="predicted"/>
<dbReference type="AlphaFoldDB" id="A0AAE0EVR5"/>
<feature type="non-terminal residue" evidence="2">
    <location>
        <position position="1"/>
    </location>
</feature>